<feature type="non-terminal residue" evidence="1">
    <location>
        <position position="1"/>
    </location>
</feature>
<name>A0A699XB82_TANCI</name>
<dbReference type="EMBL" id="BKCJ011815465">
    <property type="protein sequence ID" value="GFD55228.1"/>
    <property type="molecule type" value="Genomic_DNA"/>
</dbReference>
<evidence type="ECO:0000313" key="1">
    <source>
        <dbReference type="EMBL" id="GFD55228.1"/>
    </source>
</evidence>
<comment type="caution">
    <text evidence="1">The sequence shown here is derived from an EMBL/GenBank/DDBJ whole genome shotgun (WGS) entry which is preliminary data.</text>
</comment>
<organism evidence="1">
    <name type="scientific">Tanacetum cinerariifolium</name>
    <name type="common">Dalmatian daisy</name>
    <name type="synonym">Chrysanthemum cinerariifolium</name>
    <dbReference type="NCBI Taxonomy" id="118510"/>
    <lineage>
        <taxon>Eukaryota</taxon>
        <taxon>Viridiplantae</taxon>
        <taxon>Streptophyta</taxon>
        <taxon>Embryophyta</taxon>
        <taxon>Tracheophyta</taxon>
        <taxon>Spermatophyta</taxon>
        <taxon>Magnoliopsida</taxon>
        <taxon>eudicotyledons</taxon>
        <taxon>Gunneridae</taxon>
        <taxon>Pentapetalae</taxon>
        <taxon>asterids</taxon>
        <taxon>campanulids</taxon>
        <taxon>Asterales</taxon>
        <taxon>Asteraceae</taxon>
        <taxon>Asteroideae</taxon>
        <taxon>Anthemideae</taxon>
        <taxon>Anthemidinae</taxon>
        <taxon>Tanacetum</taxon>
    </lineage>
</organism>
<reference evidence="1" key="1">
    <citation type="journal article" date="2019" name="Sci. Rep.">
        <title>Draft genome of Tanacetum cinerariifolium, the natural source of mosquito coil.</title>
        <authorList>
            <person name="Yamashiro T."/>
            <person name="Shiraishi A."/>
            <person name="Satake H."/>
            <person name="Nakayama K."/>
        </authorList>
    </citation>
    <scope>NUCLEOTIDE SEQUENCE</scope>
</reference>
<dbReference type="AlphaFoldDB" id="A0A699XB82"/>
<proteinExistence type="predicted"/>
<gene>
    <name evidence="1" type="ORF">Tci_927197</name>
</gene>
<protein>
    <submittedName>
        <fullName evidence="1">Uncharacterized protein</fullName>
    </submittedName>
</protein>
<sequence>LYALSAERNVPRTAAARMSPLRCCYQAMLKPDEDIAALPFGLQAGLGEQPACGKVRTLLLSFGRRVPV</sequence>
<accession>A0A699XB82</accession>